<accession>A0AAD4GTS9</accession>
<comment type="caution">
    <text evidence="10">The sequence shown here is derived from an EMBL/GenBank/DDBJ whole genome shotgun (WGS) entry which is preliminary data.</text>
</comment>
<keyword evidence="8" id="KW-0472">Membrane</keyword>
<dbReference type="GO" id="GO:0008270">
    <property type="term" value="F:zinc ion binding"/>
    <property type="evidence" value="ECO:0007669"/>
    <property type="project" value="InterPro"/>
</dbReference>
<reference evidence="10" key="1">
    <citation type="journal article" date="2019" name="Beilstein J. Org. Chem.">
        <title>Nanangenines: drimane sesquiterpenoids as the dominant metabolite cohort of a novel Australian fungus, Aspergillus nanangensis.</title>
        <authorList>
            <person name="Lacey H.J."/>
            <person name="Gilchrist C.L.M."/>
            <person name="Crombie A."/>
            <person name="Kalaitzis J.A."/>
            <person name="Vuong D."/>
            <person name="Rutledge P.J."/>
            <person name="Turner P."/>
            <person name="Pitt J.I."/>
            <person name="Lacey E."/>
            <person name="Chooi Y.H."/>
            <person name="Piggott A.M."/>
        </authorList>
    </citation>
    <scope>NUCLEOTIDE SEQUENCE</scope>
    <source>
        <strain evidence="10">MST-FP2251</strain>
    </source>
</reference>
<dbReference type="SMART" id="SM00906">
    <property type="entry name" value="Fungal_trans"/>
    <property type="match status" value="1"/>
</dbReference>
<evidence type="ECO:0000256" key="2">
    <source>
        <dbReference type="ARBA" id="ARBA00022723"/>
    </source>
</evidence>
<dbReference type="InterPro" id="IPR050987">
    <property type="entry name" value="AtrR-like"/>
</dbReference>
<dbReference type="GO" id="GO:0006351">
    <property type="term" value="P:DNA-templated transcription"/>
    <property type="evidence" value="ECO:0007669"/>
    <property type="project" value="InterPro"/>
</dbReference>
<dbReference type="PANTHER" id="PTHR46910">
    <property type="entry name" value="TRANSCRIPTION FACTOR PDR1"/>
    <property type="match status" value="1"/>
</dbReference>
<feature type="domain" description="Xylanolytic transcriptional activator regulatory" evidence="9">
    <location>
        <begin position="290"/>
        <end position="366"/>
    </location>
</feature>
<feature type="region of interest" description="Disordered" evidence="7">
    <location>
        <begin position="136"/>
        <end position="168"/>
    </location>
</feature>
<keyword evidence="5" id="KW-0804">Transcription</keyword>
<keyword evidence="11" id="KW-1185">Reference proteome</keyword>
<dbReference type="GO" id="GO:0005634">
    <property type="term" value="C:nucleus"/>
    <property type="evidence" value="ECO:0007669"/>
    <property type="project" value="UniProtKB-SubCell"/>
</dbReference>
<dbReference type="CDD" id="cd12148">
    <property type="entry name" value="fungal_TF_MHR"/>
    <property type="match status" value="1"/>
</dbReference>
<keyword evidence="4" id="KW-0238">DNA-binding</keyword>
<evidence type="ECO:0000256" key="7">
    <source>
        <dbReference type="SAM" id="MobiDB-lite"/>
    </source>
</evidence>
<protein>
    <recommendedName>
        <fullName evidence="9">Xylanolytic transcriptional activator regulatory domain-containing protein</fullName>
    </recommendedName>
</protein>
<dbReference type="PANTHER" id="PTHR46910:SF3">
    <property type="entry name" value="HALOTOLERANCE PROTEIN 9-RELATED"/>
    <property type="match status" value="1"/>
</dbReference>
<evidence type="ECO:0000259" key="9">
    <source>
        <dbReference type="SMART" id="SM00906"/>
    </source>
</evidence>
<evidence type="ECO:0000313" key="11">
    <source>
        <dbReference type="Proteomes" id="UP001194746"/>
    </source>
</evidence>
<dbReference type="GO" id="GO:0003677">
    <property type="term" value="F:DNA binding"/>
    <property type="evidence" value="ECO:0007669"/>
    <property type="project" value="UniProtKB-KW"/>
</dbReference>
<evidence type="ECO:0000256" key="1">
    <source>
        <dbReference type="ARBA" id="ARBA00004123"/>
    </source>
</evidence>
<keyword evidence="3" id="KW-0805">Transcription regulation</keyword>
<keyword evidence="8" id="KW-1133">Transmembrane helix</keyword>
<evidence type="ECO:0000256" key="3">
    <source>
        <dbReference type="ARBA" id="ARBA00023015"/>
    </source>
</evidence>
<proteinExistence type="predicted"/>
<evidence type="ECO:0000256" key="6">
    <source>
        <dbReference type="ARBA" id="ARBA00023242"/>
    </source>
</evidence>
<keyword evidence="2" id="KW-0479">Metal-binding</keyword>
<evidence type="ECO:0000256" key="8">
    <source>
        <dbReference type="SAM" id="Phobius"/>
    </source>
</evidence>
<evidence type="ECO:0000313" key="10">
    <source>
        <dbReference type="EMBL" id="KAF9889017.1"/>
    </source>
</evidence>
<dbReference type="InterPro" id="IPR007219">
    <property type="entry name" value="XnlR_reg_dom"/>
</dbReference>
<dbReference type="Pfam" id="PF04082">
    <property type="entry name" value="Fungal_trans"/>
    <property type="match status" value="1"/>
</dbReference>
<name>A0AAD4GTS9_ASPNN</name>
<dbReference type="GO" id="GO:0003700">
    <property type="term" value="F:DNA-binding transcription factor activity"/>
    <property type="evidence" value="ECO:0007669"/>
    <property type="project" value="InterPro"/>
</dbReference>
<comment type="subcellular location">
    <subcellularLocation>
        <location evidence="1">Nucleus</location>
    </subcellularLocation>
</comment>
<reference evidence="10" key="2">
    <citation type="submission" date="2020-02" db="EMBL/GenBank/DDBJ databases">
        <authorList>
            <person name="Gilchrist C.L.M."/>
            <person name="Chooi Y.-H."/>
        </authorList>
    </citation>
    <scope>NUCLEOTIDE SEQUENCE</scope>
    <source>
        <strain evidence="10">MST-FP2251</strain>
    </source>
</reference>
<keyword evidence="6" id="KW-0539">Nucleus</keyword>
<gene>
    <name evidence="10" type="ORF">FE257_007994</name>
</gene>
<dbReference type="EMBL" id="VCAU01000040">
    <property type="protein sequence ID" value="KAF9889017.1"/>
    <property type="molecule type" value="Genomic_DNA"/>
</dbReference>
<keyword evidence="8" id="KW-0812">Transmembrane</keyword>
<dbReference type="Proteomes" id="UP001194746">
    <property type="component" value="Unassembled WGS sequence"/>
</dbReference>
<evidence type="ECO:0000256" key="4">
    <source>
        <dbReference type="ARBA" id="ARBA00023125"/>
    </source>
</evidence>
<feature type="transmembrane region" description="Helical" evidence="8">
    <location>
        <begin position="538"/>
        <end position="559"/>
    </location>
</feature>
<dbReference type="AlphaFoldDB" id="A0AAD4GTS9"/>
<sequence>MGFHCWYRDPARHDAQGLQSDASSLENRMDAIERLLHNFLAGFDHGPSDVSNTRQPSTMYSPLRSACNARPSKDGAALVLSSDSVDGMCSITFAGECTLGHFGPTSTSAFFKCIGNTMNEIRRTAPFPFLSVSQSTEPPHFISRPCSPPAETQTADPPPWTTPDRGEFDSIPPWDEAVALVDGFFANTGSLFPYLCRTTVLESLTSIQEDREGIVSGPQICIINMVLAFAMIHSSSAVPLMEHMGRADQFFRRSLSILAGMHPLDATLESVQALLLLAQYVQGTQRSAQTWTFVNAAIERAVEMGLFQSSGPHHRGISPVEAEMRRRTWWMCFMMDRMCSMTFGRPPLIPNSHMNTMELPLDFDLDDLIPASKPSLEGGPSRNTSDRGVFLSTSKLNVILGQVIERLYGNNLEGSAPMLEPIHLQAIVEIEHNLEEWMAQLPPDLSLLCNNNILQGPAVVHDLSEQDRFPIILTLRYHSVRMLLHRTVLQQCLRGPSSYSTTYTQSIWNCSIDACVNSALVTIRIISKASHKQILLPIWWYSVYYVLSSSLVLFSAILLSVKYPTMVLVEPLPELIQTIQMAHDAAGTLASGTWLGVRCKKALQRLVSIVQSMPGHGASSDHIIHGHTLDSSILPLDASTMLSQIIDPVEQAPNSLFLFPPDLVGEDSSQTHFAVGIDQLLFNNRCFLDPDPVERS</sequence>
<evidence type="ECO:0000256" key="5">
    <source>
        <dbReference type="ARBA" id="ARBA00023163"/>
    </source>
</evidence>
<organism evidence="10 11">
    <name type="scientific">Aspergillus nanangensis</name>
    <dbReference type="NCBI Taxonomy" id="2582783"/>
    <lineage>
        <taxon>Eukaryota</taxon>
        <taxon>Fungi</taxon>
        <taxon>Dikarya</taxon>
        <taxon>Ascomycota</taxon>
        <taxon>Pezizomycotina</taxon>
        <taxon>Eurotiomycetes</taxon>
        <taxon>Eurotiomycetidae</taxon>
        <taxon>Eurotiales</taxon>
        <taxon>Aspergillaceae</taxon>
        <taxon>Aspergillus</taxon>
        <taxon>Aspergillus subgen. Circumdati</taxon>
    </lineage>
</organism>